<evidence type="ECO:0000313" key="4">
    <source>
        <dbReference type="Proteomes" id="UP000000483"/>
    </source>
</evidence>
<keyword evidence="1" id="KW-0175">Coiled coil</keyword>
<reference evidence="4" key="2">
    <citation type="submission" date="2011-03" db="EMBL/GenBank/DDBJ databases">
        <title>The complete genome of Desulfobacca acetoxidans DSM 11109.</title>
        <authorList>
            <consortium name="US DOE Joint Genome Institute (JGI-PGF)"/>
            <person name="Lucas S."/>
            <person name="Copeland A."/>
            <person name="Lapidus A."/>
            <person name="Bruce D."/>
            <person name="Goodwin L."/>
            <person name="Pitluck S."/>
            <person name="Peters L."/>
            <person name="Kyrpides N."/>
            <person name="Mavromatis K."/>
            <person name="Ivanova N."/>
            <person name="Ovchinnikova G."/>
            <person name="Teshima H."/>
            <person name="Detter J.C."/>
            <person name="Han C."/>
            <person name="Land M."/>
            <person name="Hauser L."/>
            <person name="Markowitz V."/>
            <person name="Cheng J.-F."/>
            <person name="Hugenholtz P."/>
            <person name="Woyke T."/>
            <person name="Wu D."/>
            <person name="Spring S."/>
            <person name="Schueler E."/>
            <person name="Brambilla E."/>
            <person name="Klenk H.-P."/>
            <person name="Eisen J.A."/>
        </authorList>
    </citation>
    <scope>NUCLEOTIDE SEQUENCE [LARGE SCALE GENOMIC DNA]</scope>
    <source>
        <strain evidence="4">ATCC 700848 / DSM 11109 / ASRB2</strain>
    </source>
</reference>
<name>F2NCZ2_DESAR</name>
<keyword evidence="4" id="KW-1185">Reference proteome</keyword>
<protein>
    <submittedName>
        <fullName evidence="3">CRISPR-associated protein APE2256</fullName>
    </submittedName>
</protein>
<dbReference type="InterPro" id="IPR013442">
    <property type="entry name" value="SSO1393-like"/>
</dbReference>
<reference evidence="3 4" key="1">
    <citation type="journal article" date="2011" name="Stand. Genomic Sci.">
        <title>Complete genome sequence of the acetate-degrading sulfate reducer Desulfobacca acetoxidans type strain (ASRB2).</title>
        <authorList>
            <person name="Goker M."/>
            <person name="Teshima H."/>
            <person name="Lapidus A."/>
            <person name="Nolan M."/>
            <person name="Lucas S."/>
            <person name="Hammon N."/>
            <person name="Deshpande S."/>
            <person name="Cheng J.F."/>
            <person name="Tapia R."/>
            <person name="Han C."/>
            <person name="Goodwin L."/>
            <person name="Pitluck S."/>
            <person name="Huntemann M."/>
            <person name="Liolios K."/>
            <person name="Ivanova N."/>
            <person name="Pagani I."/>
            <person name="Mavromatis K."/>
            <person name="Ovchinikova G."/>
            <person name="Pati A."/>
            <person name="Chen A."/>
            <person name="Palaniappan K."/>
            <person name="Land M."/>
            <person name="Hauser L."/>
            <person name="Brambilla E.M."/>
            <person name="Rohde M."/>
            <person name="Spring S."/>
            <person name="Detter J.C."/>
            <person name="Woyke T."/>
            <person name="Bristow J."/>
            <person name="Eisen J.A."/>
            <person name="Markowitz V."/>
            <person name="Hugenholtz P."/>
            <person name="Kyrpides N.C."/>
            <person name="Klenk H.P."/>
        </authorList>
    </citation>
    <scope>NUCLEOTIDE SEQUENCE [LARGE SCALE GENOMIC DNA]</scope>
    <source>
        <strain evidence="4">ATCC 700848 / DSM 11109 / ASRB2</strain>
    </source>
</reference>
<gene>
    <name evidence="3" type="ordered locus">Desac_1725</name>
</gene>
<dbReference type="RefSeq" id="WP_013706676.1">
    <property type="nucleotide sequence ID" value="NC_015388.1"/>
</dbReference>
<feature type="domain" description="CRISPR system ring nuclease SSO1393-like" evidence="2">
    <location>
        <begin position="60"/>
        <end position="186"/>
    </location>
</feature>
<dbReference type="Gene3D" id="3.40.50.10770">
    <property type="entry name" value="Hypothetical protein VC1899 like domain (Restriction endonuclease-like)"/>
    <property type="match status" value="1"/>
</dbReference>
<dbReference type="STRING" id="880072.Desac_1725"/>
<dbReference type="AlphaFoldDB" id="F2NCZ2"/>
<accession>F2NCZ2</accession>
<feature type="coiled-coil region" evidence="1">
    <location>
        <begin position="31"/>
        <end position="71"/>
    </location>
</feature>
<dbReference type="Proteomes" id="UP000000483">
    <property type="component" value="Chromosome"/>
</dbReference>
<organism evidence="3 4">
    <name type="scientific">Desulfobacca acetoxidans (strain ATCC 700848 / DSM 11109 / ASRB2)</name>
    <dbReference type="NCBI Taxonomy" id="880072"/>
    <lineage>
        <taxon>Bacteria</taxon>
        <taxon>Pseudomonadati</taxon>
        <taxon>Thermodesulfobacteriota</taxon>
        <taxon>Desulfobaccia</taxon>
        <taxon>Desulfobaccales</taxon>
        <taxon>Desulfobaccaceae</taxon>
        <taxon>Desulfobacca</taxon>
    </lineage>
</organism>
<dbReference type="HOGENOM" id="CLU_758037_0_0_7"/>
<dbReference type="KEGG" id="dao:Desac_1725"/>
<dbReference type="Pfam" id="PF09651">
    <property type="entry name" value="Cas_APE2256"/>
    <property type="match status" value="1"/>
</dbReference>
<evidence type="ECO:0000313" key="3">
    <source>
        <dbReference type="EMBL" id="AEB09566.1"/>
    </source>
</evidence>
<dbReference type="eggNOG" id="COG4006">
    <property type="taxonomic scope" value="Bacteria"/>
</dbReference>
<dbReference type="OrthoDB" id="5491048at2"/>
<dbReference type="EMBL" id="CP002629">
    <property type="protein sequence ID" value="AEB09566.1"/>
    <property type="molecule type" value="Genomic_DNA"/>
</dbReference>
<evidence type="ECO:0000256" key="1">
    <source>
        <dbReference type="SAM" id="Coils"/>
    </source>
</evidence>
<proteinExistence type="predicted"/>
<sequence>MKVFICPTGTSILTVKGIGFSDIEHRPGSEYAKYEKTRKLLKHQLESHKAHQNAQKNLDEVSAEFKSLVKMGADKSDIVYLLHSDTVDGRFSAEINRDLLEDYIACHTELKIIPDLQAVDETRFRKNGLKNFVDNIFQLINKHQGNQIILNATAGYKVLVPYLTILGMVHNLPVKYIFEKSDTVFTLSGIPLDLDYDLLLPVFPKLRRIETETAIGLADWQSDIDYTDTRYDWLIEIEAGQVTMSSLGLMFYEKLKVDWGEEFELCPKKPEEKKIHLKKGDEDPPVVKLANRLVKSPYVCEILNTLPFNPKQQDPILECRDDGILHLVLTYTAEGLGLAVQTTGRNATETQKIGRRLVKKFFQRI</sequence>
<evidence type="ECO:0000259" key="2">
    <source>
        <dbReference type="Pfam" id="PF09651"/>
    </source>
</evidence>